<evidence type="ECO:0000313" key="1">
    <source>
        <dbReference type="EMBL" id="TKW64026.1"/>
    </source>
</evidence>
<evidence type="ECO:0000313" key="2">
    <source>
        <dbReference type="Proteomes" id="UP000315344"/>
    </source>
</evidence>
<name>A0A533HWZ3_PARDE</name>
<accession>A0A533HWZ3</accession>
<dbReference type="EMBL" id="VAFL01000026">
    <property type="protein sequence ID" value="TKW64026.1"/>
    <property type="molecule type" value="Genomic_DNA"/>
</dbReference>
<proteinExistence type="predicted"/>
<sequence>MSYLKGVFVQKEAERRALRDQMRDAFFADYPSPRLKDPMRIDADPTAQHEKVLELIGIARAIHQGDMHGLDALEAMLTEFAVGMPALRIGRPNQLSLAKVMQEGMEKQHFNMIWAGWFDG</sequence>
<reference evidence="1 2" key="1">
    <citation type="journal article" date="2017" name="Nat. Commun.">
        <title>In situ click chemistry generation of cyclooxygenase-2 inhibitors.</title>
        <authorList>
            <person name="Bhardwaj A."/>
            <person name="Kaur J."/>
            <person name="Wuest M."/>
            <person name="Wuest F."/>
        </authorList>
    </citation>
    <scope>NUCLEOTIDE SEQUENCE [LARGE SCALE GENOMIC DNA]</scope>
    <source>
        <strain evidence="1">S2_012_000_R3_94</strain>
    </source>
</reference>
<dbReference type="AlphaFoldDB" id="A0A533HWZ3"/>
<organism evidence="1 2">
    <name type="scientific">Paracoccus denitrificans</name>
    <dbReference type="NCBI Taxonomy" id="266"/>
    <lineage>
        <taxon>Bacteria</taxon>
        <taxon>Pseudomonadati</taxon>
        <taxon>Pseudomonadota</taxon>
        <taxon>Alphaproteobacteria</taxon>
        <taxon>Rhodobacterales</taxon>
        <taxon>Paracoccaceae</taxon>
        <taxon>Paracoccus</taxon>
    </lineage>
</organism>
<gene>
    <name evidence="1" type="ORF">DI616_18895</name>
</gene>
<comment type="caution">
    <text evidence="1">The sequence shown here is derived from an EMBL/GenBank/DDBJ whole genome shotgun (WGS) entry which is preliminary data.</text>
</comment>
<dbReference type="Proteomes" id="UP000315344">
    <property type="component" value="Unassembled WGS sequence"/>
</dbReference>
<protein>
    <submittedName>
        <fullName evidence="1">Uncharacterized protein</fullName>
    </submittedName>
</protein>